<comment type="caution">
    <text evidence="1">The sequence shown here is derived from an EMBL/GenBank/DDBJ whole genome shotgun (WGS) entry which is preliminary data.</text>
</comment>
<dbReference type="AlphaFoldDB" id="A0A8J8NIE8"/>
<sequence length="102" mass="11806">MPINHANKAVLRRESYQSKCRTDLSLRLDECSVEEDKFFLIPSMHHDEGPIFSYKSRGDAWNCSLPPRNIGPKKVCWKVLSLLNNLLLTKSEYEQEVPASRQ</sequence>
<name>A0A8J8NIE8_HALGN</name>
<proteinExistence type="predicted"/>
<evidence type="ECO:0000313" key="2">
    <source>
        <dbReference type="Proteomes" id="UP000785679"/>
    </source>
</evidence>
<evidence type="ECO:0000313" key="1">
    <source>
        <dbReference type="EMBL" id="TNV75751.1"/>
    </source>
</evidence>
<protein>
    <submittedName>
        <fullName evidence="1">Uncharacterized protein</fullName>
    </submittedName>
</protein>
<gene>
    <name evidence="1" type="ORF">FGO68_gene6372</name>
</gene>
<accession>A0A8J8NIE8</accession>
<dbReference type="Proteomes" id="UP000785679">
    <property type="component" value="Unassembled WGS sequence"/>
</dbReference>
<keyword evidence="2" id="KW-1185">Reference proteome</keyword>
<dbReference type="EMBL" id="RRYP01014906">
    <property type="protein sequence ID" value="TNV75751.1"/>
    <property type="molecule type" value="Genomic_DNA"/>
</dbReference>
<reference evidence="1" key="1">
    <citation type="submission" date="2019-06" db="EMBL/GenBank/DDBJ databases">
        <authorList>
            <person name="Zheng W."/>
        </authorList>
    </citation>
    <scope>NUCLEOTIDE SEQUENCE</scope>
    <source>
        <strain evidence="1">QDHG01</strain>
    </source>
</reference>
<organism evidence="1 2">
    <name type="scientific">Halteria grandinella</name>
    <dbReference type="NCBI Taxonomy" id="5974"/>
    <lineage>
        <taxon>Eukaryota</taxon>
        <taxon>Sar</taxon>
        <taxon>Alveolata</taxon>
        <taxon>Ciliophora</taxon>
        <taxon>Intramacronucleata</taxon>
        <taxon>Spirotrichea</taxon>
        <taxon>Stichotrichia</taxon>
        <taxon>Sporadotrichida</taxon>
        <taxon>Halteriidae</taxon>
        <taxon>Halteria</taxon>
    </lineage>
</organism>